<feature type="repeat" description="PPR" evidence="3">
    <location>
        <begin position="252"/>
        <end position="286"/>
    </location>
</feature>
<sequence>MRVSTTAVIRRGFAANKGGTVISPLSYLSSSFHDLSHKQRPFSPKPRIDFSCIHEVDDAVFLFREMLGMRPQPSVVHFNKLLSVVVKMKRYSIALNVFDKMRQLGIPVNQWTMNMVINCYCLLNRVDFGFAILGSFFKLGYEPDVTTFTTLIKGLFLDDKVVEAEKLFKNPGQKIDKGISPNTVTYNSVLQGLCNLGKWKDAKDLITEMVDHKVSLNVITFNILVDAFCKEGMVKEAEVVVEIMMQRNISPDVVTYNALIDGYSLVGQIDKARQVFDSMPGRGLKPCVISYNSLINGYCKKGKVEEAWLLFLEVPHNGLEYDVITYNTMLHGLFRAGRFAKGLKVFKDMQAQQGLLKRKLLVEAKTFLDEMYRRGLSLDSDTISLLIDRLQDEGHDVIPLETISKLLPKI</sequence>
<dbReference type="AlphaFoldDB" id="A0AAW2UAI2"/>
<organism evidence="4">
    <name type="scientific">Sesamum radiatum</name>
    <name type="common">Black benniseed</name>
    <dbReference type="NCBI Taxonomy" id="300843"/>
    <lineage>
        <taxon>Eukaryota</taxon>
        <taxon>Viridiplantae</taxon>
        <taxon>Streptophyta</taxon>
        <taxon>Embryophyta</taxon>
        <taxon>Tracheophyta</taxon>
        <taxon>Spermatophyta</taxon>
        <taxon>Magnoliopsida</taxon>
        <taxon>eudicotyledons</taxon>
        <taxon>Gunneridae</taxon>
        <taxon>Pentapetalae</taxon>
        <taxon>asterids</taxon>
        <taxon>lamiids</taxon>
        <taxon>Lamiales</taxon>
        <taxon>Pedaliaceae</taxon>
        <taxon>Sesamum</taxon>
    </lineage>
</organism>
<accession>A0AAW2UAI2</accession>
<feature type="repeat" description="PPR" evidence="3">
    <location>
        <begin position="217"/>
        <end position="251"/>
    </location>
</feature>
<feature type="repeat" description="PPR" evidence="3">
    <location>
        <begin position="287"/>
        <end position="321"/>
    </location>
</feature>
<dbReference type="PANTHER" id="PTHR47938">
    <property type="entry name" value="RESPIRATORY COMPLEX I CHAPERONE (CIA84), PUTATIVE (AFU_ORTHOLOGUE AFUA_2G06020)-RELATED"/>
    <property type="match status" value="1"/>
</dbReference>
<name>A0AAW2UAI2_SESRA</name>
<dbReference type="Gene3D" id="1.25.40.10">
    <property type="entry name" value="Tetratricopeptide repeat domain"/>
    <property type="match status" value="3"/>
</dbReference>
<protein>
    <submittedName>
        <fullName evidence="4">Pentatricopeptide repeat-containing protein, mitochondrial</fullName>
    </submittedName>
</protein>
<proteinExistence type="inferred from homology"/>
<comment type="similarity">
    <text evidence="1">Belongs to the PPR family. P subfamily.</text>
</comment>
<feature type="repeat" description="PPR" evidence="3">
    <location>
        <begin position="182"/>
        <end position="216"/>
    </location>
</feature>
<evidence type="ECO:0000256" key="3">
    <source>
        <dbReference type="PROSITE-ProRule" id="PRU00708"/>
    </source>
</evidence>
<evidence type="ECO:0000313" key="4">
    <source>
        <dbReference type="EMBL" id="KAL0413909.1"/>
    </source>
</evidence>
<feature type="repeat" description="PPR" evidence="3">
    <location>
        <begin position="322"/>
        <end position="352"/>
    </location>
</feature>
<evidence type="ECO:0000256" key="1">
    <source>
        <dbReference type="ARBA" id="ARBA00007626"/>
    </source>
</evidence>
<reference evidence="4" key="1">
    <citation type="submission" date="2020-06" db="EMBL/GenBank/DDBJ databases">
        <authorList>
            <person name="Li T."/>
            <person name="Hu X."/>
            <person name="Zhang T."/>
            <person name="Song X."/>
            <person name="Zhang H."/>
            <person name="Dai N."/>
            <person name="Sheng W."/>
            <person name="Hou X."/>
            <person name="Wei L."/>
        </authorList>
    </citation>
    <scope>NUCLEOTIDE SEQUENCE</scope>
    <source>
        <strain evidence="4">G02</strain>
        <tissue evidence="4">Leaf</tissue>
    </source>
</reference>
<gene>
    <name evidence="4" type="ORF">Sradi_1592600</name>
</gene>
<reference evidence="4" key="2">
    <citation type="journal article" date="2024" name="Plant">
        <title>Genomic evolution and insights into agronomic trait innovations of Sesamum species.</title>
        <authorList>
            <person name="Miao H."/>
            <person name="Wang L."/>
            <person name="Qu L."/>
            <person name="Liu H."/>
            <person name="Sun Y."/>
            <person name="Le M."/>
            <person name="Wang Q."/>
            <person name="Wei S."/>
            <person name="Zheng Y."/>
            <person name="Lin W."/>
            <person name="Duan Y."/>
            <person name="Cao H."/>
            <person name="Xiong S."/>
            <person name="Wang X."/>
            <person name="Wei L."/>
            <person name="Li C."/>
            <person name="Ma Q."/>
            <person name="Ju M."/>
            <person name="Zhao R."/>
            <person name="Li G."/>
            <person name="Mu C."/>
            <person name="Tian Q."/>
            <person name="Mei H."/>
            <person name="Zhang T."/>
            <person name="Gao T."/>
            <person name="Zhang H."/>
        </authorList>
    </citation>
    <scope>NUCLEOTIDE SEQUENCE</scope>
    <source>
        <strain evidence="4">G02</strain>
    </source>
</reference>
<dbReference type="EMBL" id="JACGWJ010000006">
    <property type="protein sequence ID" value="KAL0413909.1"/>
    <property type="molecule type" value="Genomic_DNA"/>
</dbReference>
<dbReference type="Pfam" id="PF13041">
    <property type="entry name" value="PPR_2"/>
    <property type="match status" value="3"/>
</dbReference>
<dbReference type="InterPro" id="IPR011990">
    <property type="entry name" value="TPR-like_helical_dom_sf"/>
</dbReference>
<dbReference type="InterPro" id="IPR002885">
    <property type="entry name" value="PPR_rpt"/>
</dbReference>
<feature type="repeat" description="PPR" evidence="3">
    <location>
        <begin position="74"/>
        <end position="108"/>
    </location>
</feature>
<dbReference type="GO" id="GO:0003729">
    <property type="term" value="F:mRNA binding"/>
    <property type="evidence" value="ECO:0007669"/>
    <property type="project" value="TreeGrafter"/>
</dbReference>
<dbReference type="NCBIfam" id="TIGR00756">
    <property type="entry name" value="PPR"/>
    <property type="match status" value="5"/>
</dbReference>
<dbReference type="Pfam" id="PF12854">
    <property type="entry name" value="PPR_1"/>
    <property type="match status" value="2"/>
</dbReference>
<dbReference type="PANTHER" id="PTHR47938:SF46">
    <property type="entry name" value="PENTACOTRIPEPTIDE-REPEAT REGION OF PRORP DOMAIN-CONTAINING PROTEIN"/>
    <property type="match status" value="1"/>
</dbReference>
<comment type="caution">
    <text evidence="4">The sequence shown here is derived from an EMBL/GenBank/DDBJ whole genome shotgun (WGS) entry which is preliminary data.</text>
</comment>
<evidence type="ECO:0000256" key="2">
    <source>
        <dbReference type="ARBA" id="ARBA00022737"/>
    </source>
</evidence>
<keyword evidence="2" id="KW-0677">Repeat</keyword>
<dbReference type="PROSITE" id="PS51375">
    <property type="entry name" value="PPR"/>
    <property type="match status" value="6"/>
</dbReference>